<dbReference type="PANTHER" id="PTHR31272:SF4">
    <property type="entry name" value="CYTOCHROME C-TYPE BIOGENESIS PROTEIN HI_1454-RELATED"/>
    <property type="match status" value="1"/>
</dbReference>
<dbReference type="Pfam" id="PF02683">
    <property type="entry name" value="DsbD_TM"/>
    <property type="match status" value="1"/>
</dbReference>
<evidence type="ECO:0000313" key="8">
    <source>
        <dbReference type="EMBL" id="CAB5002032.1"/>
    </source>
</evidence>
<dbReference type="EMBL" id="CAFBPB010000048">
    <property type="protein sequence ID" value="CAB5002032.1"/>
    <property type="molecule type" value="Genomic_DNA"/>
</dbReference>
<dbReference type="GO" id="GO:0017004">
    <property type="term" value="P:cytochrome complex assembly"/>
    <property type="evidence" value="ECO:0007669"/>
    <property type="project" value="InterPro"/>
</dbReference>
<accession>A0A6J7PH39</accession>
<sequence length="241" mass="25901">MKDFFVNQVLDGFLLVAFPIAFVAGLISFLSPCVLPLVPGYLSFTAGIARTRGQLFRGSLLFVLGFSALFLSYGALFGGLGSTIAANGSWITRVLGIFTILMGALFLGKFPMAPSFKPRMKTIGGIWGAAPLGFLFGIGWTPCIGATLAAVETLSFQSSSALRGAILSLGYCLGLGLPFILTGLFLDRSERMRKFLTRRGDRITQIGGIFLIAIGLLQIFGAWSFVLNTMRDFISNFVPVI</sequence>
<dbReference type="AlphaFoldDB" id="A0A6J7PH39"/>
<evidence type="ECO:0000256" key="1">
    <source>
        <dbReference type="ARBA" id="ARBA00004141"/>
    </source>
</evidence>
<evidence type="ECO:0000256" key="5">
    <source>
        <dbReference type="ARBA" id="ARBA00023136"/>
    </source>
</evidence>
<evidence type="ECO:0000256" key="4">
    <source>
        <dbReference type="ARBA" id="ARBA00022989"/>
    </source>
</evidence>
<keyword evidence="5 6" id="KW-0472">Membrane</keyword>
<feature type="domain" description="Cytochrome C biogenesis protein transmembrane" evidence="7">
    <location>
        <begin position="16"/>
        <end position="207"/>
    </location>
</feature>
<evidence type="ECO:0000256" key="2">
    <source>
        <dbReference type="ARBA" id="ARBA00006143"/>
    </source>
</evidence>
<feature type="transmembrane region" description="Helical" evidence="6">
    <location>
        <begin position="129"/>
        <end position="150"/>
    </location>
</feature>
<feature type="transmembrane region" description="Helical" evidence="6">
    <location>
        <begin position="59"/>
        <end position="78"/>
    </location>
</feature>
<comment type="subcellular location">
    <subcellularLocation>
        <location evidence="1">Membrane</location>
        <topology evidence="1">Multi-pass membrane protein</topology>
    </subcellularLocation>
</comment>
<gene>
    <name evidence="8" type="ORF">UFOPK4049_00496</name>
</gene>
<proteinExistence type="inferred from homology"/>
<feature type="transmembrane region" description="Helical" evidence="6">
    <location>
        <begin position="90"/>
        <end position="108"/>
    </location>
</feature>
<dbReference type="InterPro" id="IPR051790">
    <property type="entry name" value="Cytochrome_c-biogenesis_DsbD"/>
</dbReference>
<reference evidence="8" key="1">
    <citation type="submission" date="2020-05" db="EMBL/GenBank/DDBJ databases">
        <authorList>
            <person name="Chiriac C."/>
            <person name="Salcher M."/>
            <person name="Ghai R."/>
            <person name="Kavagutti S V."/>
        </authorList>
    </citation>
    <scope>NUCLEOTIDE SEQUENCE</scope>
</reference>
<dbReference type="PANTHER" id="PTHR31272">
    <property type="entry name" value="CYTOCHROME C-TYPE BIOGENESIS PROTEIN HI_1454-RELATED"/>
    <property type="match status" value="1"/>
</dbReference>
<keyword evidence="4 6" id="KW-1133">Transmembrane helix</keyword>
<keyword evidence="3 6" id="KW-0812">Transmembrane</keyword>
<comment type="similarity">
    <text evidence="2">Belongs to the DsbD family.</text>
</comment>
<dbReference type="GO" id="GO:0016020">
    <property type="term" value="C:membrane"/>
    <property type="evidence" value="ECO:0007669"/>
    <property type="project" value="UniProtKB-SubCell"/>
</dbReference>
<feature type="transmembrane region" description="Helical" evidence="6">
    <location>
        <begin position="206"/>
        <end position="226"/>
    </location>
</feature>
<evidence type="ECO:0000256" key="6">
    <source>
        <dbReference type="SAM" id="Phobius"/>
    </source>
</evidence>
<feature type="transmembrane region" description="Helical" evidence="6">
    <location>
        <begin position="12"/>
        <end position="38"/>
    </location>
</feature>
<protein>
    <submittedName>
        <fullName evidence="8">Unannotated protein</fullName>
    </submittedName>
</protein>
<organism evidence="8">
    <name type="scientific">freshwater metagenome</name>
    <dbReference type="NCBI Taxonomy" id="449393"/>
    <lineage>
        <taxon>unclassified sequences</taxon>
        <taxon>metagenomes</taxon>
        <taxon>ecological metagenomes</taxon>
    </lineage>
</organism>
<dbReference type="InterPro" id="IPR003834">
    <property type="entry name" value="Cyt_c_assmbl_TM_dom"/>
</dbReference>
<evidence type="ECO:0000259" key="7">
    <source>
        <dbReference type="Pfam" id="PF02683"/>
    </source>
</evidence>
<name>A0A6J7PH39_9ZZZZ</name>
<evidence type="ECO:0000256" key="3">
    <source>
        <dbReference type="ARBA" id="ARBA00022692"/>
    </source>
</evidence>
<feature type="transmembrane region" description="Helical" evidence="6">
    <location>
        <begin position="162"/>
        <end position="186"/>
    </location>
</feature>